<name>A0A6C0KNG3_9ZZZZ</name>
<reference evidence="1" key="1">
    <citation type="journal article" date="2020" name="Nature">
        <title>Giant virus diversity and host interactions through global metagenomics.</title>
        <authorList>
            <person name="Schulz F."/>
            <person name="Roux S."/>
            <person name="Paez-Espino D."/>
            <person name="Jungbluth S."/>
            <person name="Walsh D.A."/>
            <person name="Denef V.J."/>
            <person name="McMahon K.D."/>
            <person name="Konstantinidis K.T."/>
            <person name="Eloe-Fadrosh E.A."/>
            <person name="Kyrpides N.C."/>
            <person name="Woyke T."/>
        </authorList>
    </citation>
    <scope>NUCLEOTIDE SEQUENCE</scope>
    <source>
        <strain evidence="1">GVMAG-S-3300013006-138</strain>
    </source>
</reference>
<protein>
    <submittedName>
        <fullName evidence="1">Uncharacterized protein</fullName>
    </submittedName>
</protein>
<dbReference type="AlphaFoldDB" id="A0A6C0KNG3"/>
<sequence>MESSESSMNDIFDSKYSEFARDLQGACPELAPQIVQALALSPEERRQKFKEQVLPSCSPNRDSSVAPEFVMPGVSMPSQVWIDLSQKSRKAIQEYLTLLSFTYLLESGTKEDTKSQGWNADWAAKMMEEMKTKMASIDFAGLSEKIAGLFGSAAAGAAGAAGAAAGAAGGIPGIPGFPGGIPQIPEKFMKGQIAKLAEEIVKELRIEDFGIDPAAMAAAGNDPTKALNMIMEVFSKNPHAFQNTVQKLGKKIALKIQSGAIRPQELVAEAEELMKTFSENPQFVQMMEAFRQAFGFEDKEAAQASGRDNENRLSIARARLRKKLEAKRAGKK</sequence>
<dbReference type="EMBL" id="MN740926">
    <property type="protein sequence ID" value="QHU18267.1"/>
    <property type="molecule type" value="Genomic_DNA"/>
</dbReference>
<accession>A0A6C0KNG3</accession>
<proteinExistence type="predicted"/>
<evidence type="ECO:0000313" key="1">
    <source>
        <dbReference type="EMBL" id="QHU18267.1"/>
    </source>
</evidence>
<organism evidence="1">
    <name type="scientific">viral metagenome</name>
    <dbReference type="NCBI Taxonomy" id="1070528"/>
    <lineage>
        <taxon>unclassified sequences</taxon>
        <taxon>metagenomes</taxon>
        <taxon>organismal metagenomes</taxon>
    </lineage>
</organism>